<dbReference type="PANTHER" id="PTHR43215">
    <property type="entry name" value="RADIAL SPOKE HEAD 1 HOMOLOG"/>
    <property type="match status" value="1"/>
</dbReference>
<dbReference type="EMBL" id="RRYP01004543">
    <property type="protein sequence ID" value="TNV82783.1"/>
    <property type="molecule type" value="Genomic_DNA"/>
</dbReference>
<dbReference type="SMART" id="SM00698">
    <property type="entry name" value="MORN"/>
    <property type="match status" value="3"/>
</dbReference>
<keyword evidence="1" id="KW-0677">Repeat</keyword>
<proteinExistence type="predicted"/>
<accession>A0A8J8NX38</accession>
<dbReference type="Gene3D" id="2.20.110.10">
    <property type="entry name" value="Histone H3 K4-specific methyltransferase SET7/9 N-terminal domain"/>
    <property type="match status" value="1"/>
</dbReference>
<keyword evidence="3" id="KW-1185">Reference proteome</keyword>
<dbReference type="Pfam" id="PF02493">
    <property type="entry name" value="MORN"/>
    <property type="match status" value="6"/>
</dbReference>
<evidence type="ECO:0000313" key="3">
    <source>
        <dbReference type="Proteomes" id="UP000785679"/>
    </source>
</evidence>
<dbReference type="OrthoDB" id="282277at2759"/>
<evidence type="ECO:0008006" key="4">
    <source>
        <dbReference type="Google" id="ProtNLM"/>
    </source>
</evidence>
<dbReference type="SUPFAM" id="SSF82185">
    <property type="entry name" value="Histone H3 K4-specific methyltransferase SET7/9 N-terminal domain"/>
    <property type="match status" value="1"/>
</dbReference>
<dbReference type="AlphaFoldDB" id="A0A8J8NX38"/>
<gene>
    <name evidence="2" type="ORF">FGO68_gene12038</name>
</gene>
<dbReference type="PANTHER" id="PTHR43215:SF14">
    <property type="entry name" value="RADIAL SPOKE HEAD 1 HOMOLOG"/>
    <property type="match status" value="1"/>
</dbReference>
<evidence type="ECO:0000256" key="1">
    <source>
        <dbReference type="ARBA" id="ARBA00022737"/>
    </source>
</evidence>
<dbReference type="Proteomes" id="UP000785679">
    <property type="component" value="Unassembled WGS sequence"/>
</dbReference>
<comment type="caution">
    <text evidence="2">The sequence shown here is derived from an EMBL/GenBank/DDBJ whole genome shotgun (WGS) entry which is preliminary data.</text>
</comment>
<dbReference type="InterPro" id="IPR003409">
    <property type="entry name" value="MORN"/>
</dbReference>
<sequence>MVKFNGTLKSLRPEIAGNGTLEWQNGEKYEGEMINMKAEGFGHFKYVNGWYYYGDFYQNKRHGIGIFEKPEFQTYSGQFQNNLMHGYGNFTSPVGITYQCQWEKGGRSGLCTTYYVNGDIEIGLWENDLREGKQYVSLKAAEMQYVIRSYEGGEQLGNDIPMIE</sequence>
<organism evidence="2 3">
    <name type="scientific">Halteria grandinella</name>
    <dbReference type="NCBI Taxonomy" id="5974"/>
    <lineage>
        <taxon>Eukaryota</taxon>
        <taxon>Sar</taxon>
        <taxon>Alveolata</taxon>
        <taxon>Ciliophora</taxon>
        <taxon>Intramacronucleata</taxon>
        <taxon>Spirotrichea</taxon>
        <taxon>Stichotrichia</taxon>
        <taxon>Sporadotrichida</taxon>
        <taxon>Halteriidae</taxon>
        <taxon>Halteria</taxon>
    </lineage>
</organism>
<name>A0A8J8NX38_HALGN</name>
<protein>
    <recommendedName>
        <fullName evidence="4">MORN repeat-containing protein</fullName>
    </recommendedName>
</protein>
<evidence type="ECO:0000313" key="2">
    <source>
        <dbReference type="EMBL" id="TNV82783.1"/>
    </source>
</evidence>
<reference evidence="2" key="1">
    <citation type="submission" date="2019-06" db="EMBL/GenBank/DDBJ databases">
        <authorList>
            <person name="Zheng W."/>
        </authorList>
    </citation>
    <scope>NUCLEOTIDE SEQUENCE</scope>
    <source>
        <strain evidence="2">QDHG01</strain>
    </source>
</reference>